<name>A0A2Z4FNK1_9DELT</name>
<feature type="signal peptide" evidence="2">
    <location>
        <begin position="1"/>
        <end position="23"/>
    </location>
</feature>
<organism evidence="3 4">
    <name type="scientific">Bradymonas sediminis</name>
    <dbReference type="NCBI Taxonomy" id="1548548"/>
    <lineage>
        <taxon>Bacteria</taxon>
        <taxon>Deltaproteobacteria</taxon>
        <taxon>Bradymonadales</taxon>
        <taxon>Bradymonadaceae</taxon>
        <taxon>Bradymonas</taxon>
    </lineage>
</organism>
<evidence type="ECO:0000256" key="2">
    <source>
        <dbReference type="SAM" id="SignalP"/>
    </source>
</evidence>
<feature type="compositionally biased region" description="Acidic residues" evidence="1">
    <location>
        <begin position="297"/>
        <end position="308"/>
    </location>
</feature>
<dbReference type="OrthoDB" id="5528689at2"/>
<feature type="chain" id="PRO_5043848253" evidence="2">
    <location>
        <begin position="24"/>
        <end position="381"/>
    </location>
</feature>
<proteinExistence type="predicted"/>
<dbReference type="KEGG" id="bsed:DN745_13525"/>
<feature type="compositionally biased region" description="Low complexity" evidence="1">
    <location>
        <begin position="309"/>
        <end position="325"/>
    </location>
</feature>
<reference evidence="3 4" key="1">
    <citation type="submission" date="2018-06" db="EMBL/GenBank/DDBJ databases">
        <title>Lujinxingia sediminis gen. nov. sp. nov., a new facultative anaerobic member of the class Deltaproteobacteria, and proposal of Lujinxingaceae fam. nov.</title>
        <authorList>
            <person name="Guo L.-Y."/>
            <person name="Li C.-M."/>
            <person name="Wang S."/>
            <person name="Du Z.-J."/>
        </authorList>
    </citation>
    <scope>NUCLEOTIDE SEQUENCE [LARGE SCALE GENOMIC DNA]</scope>
    <source>
        <strain evidence="3 4">FA350</strain>
    </source>
</reference>
<gene>
    <name evidence="3" type="ORF">DN745_13525</name>
</gene>
<accession>A0A2Z4FNK1</accession>
<feature type="region of interest" description="Disordered" evidence="1">
    <location>
        <begin position="278"/>
        <end position="349"/>
    </location>
</feature>
<evidence type="ECO:0000256" key="1">
    <source>
        <dbReference type="SAM" id="MobiDB-lite"/>
    </source>
</evidence>
<evidence type="ECO:0000313" key="3">
    <source>
        <dbReference type="EMBL" id="AWV90294.1"/>
    </source>
</evidence>
<keyword evidence="2" id="KW-0732">Signal</keyword>
<dbReference type="AlphaFoldDB" id="A0A2Z4FNK1"/>
<keyword evidence="4" id="KW-1185">Reference proteome</keyword>
<dbReference type="RefSeq" id="WP_111335642.1">
    <property type="nucleotide sequence ID" value="NZ_CP030032.1"/>
</dbReference>
<protein>
    <submittedName>
        <fullName evidence="3">Uncharacterized protein</fullName>
    </submittedName>
</protein>
<sequence length="381" mass="40989">MKPSTFKFAAVALTSLLSAGVFSAPRSADACSPPQEGIFASGGVEFAQTIPTNGAWAFRAYVQGDDLDNLSIEVRDENDALVAGSVSNVVINEYSYEYFSAASENLVVWTPAEALLPEHTYSVSVSAPHPYAEDHLFLDEQTTFETAASPQANLEVATVEGSPSIQITENQGNFECCETSTFCDSCGNCTQCWATSYVYQPTIDIEVNLPTTDTDLQTYHRVEASSGTYNLYWNNRNTEALNFLFEDGAPGPYCVTVQTFALATQELLDETETCFEQSELPSYTERELEGVTRPEQCEDAPDVIEEPDTTTQPDTGETPDTTDGPDTGGPDAGPQPPQIGADTDTGCGCSSTPNAPTSLFGILLFFAALGASRRSIFSGRN</sequence>
<dbReference type="EMBL" id="CP030032">
    <property type="protein sequence ID" value="AWV90294.1"/>
    <property type="molecule type" value="Genomic_DNA"/>
</dbReference>
<dbReference type="Proteomes" id="UP000249799">
    <property type="component" value="Chromosome"/>
</dbReference>
<evidence type="ECO:0000313" key="4">
    <source>
        <dbReference type="Proteomes" id="UP000249799"/>
    </source>
</evidence>
<feature type="compositionally biased region" description="Basic and acidic residues" evidence="1">
    <location>
        <begin position="284"/>
        <end position="296"/>
    </location>
</feature>